<reference evidence="1" key="1">
    <citation type="journal article" date="2009" name="Plant Mol. Biol.">
        <title>Insights into corn genes derived from large-scale cDNA sequencing.</title>
        <authorList>
            <person name="Alexandrov N.N."/>
            <person name="Brover V.V."/>
            <person name="Freidin S."/>
            <person name="Troukhan M.E."/>
            <person name="Tatarinova T.V."/>
            <person name="Zhang H."/>
            <person name="Swaller T.J."/>
            <person name="Lu Y.P."/>
            <person name="Bouck J."/>
            <person name="Flavell R.B."/>
            <person name="Feldmann K.A."/>
        </authorList>
    </citation>
    <scope>NUCLEOTIDE SEQUENCE</scope>
</reference>
<protein>
    <submittedName>
        <fullName evidence="1">Uncharacterized protein</fullName>
    </submittedName>
</protein>
<evidence type="ECO:0000313" key="1">
    <source>
        <dbReference type="EMBL" id="ACG38376.1"/>
    </source>
</evidence>
<dbReference type="EMBL" id="EU966258">
    <property type="protein sequence ID" value="ACG38376.1"/>
    <property type="molecule type" value="mRNA"/>
</dbReference>
<name>B6TMP3_MAIZE</name>
<proteinExistence type="evidence at transcript level"/>
<sequence>MASLDGIGRWETGNCLPALHRRRGSVCHRGQRRLHLDYRLLQEASTLG</sequence>
<dbReference type="AlphaFoldDB" id="B6TMP3"/>
<organism evidence="1">
    <name type="scientific">Zea mays</name>
    <name type="common">Maize</name>
    <dbReference type="NCBI Taxonomy" id="4577"/>
    <lineage>
        <taxon>Eukaryota</taxon>
        <taxon>Viridiplantae</taxon>
        <taxon>Streptophyta</taxon>
        <taxon>Embryophyta</taxon>
        <taxon>Tracheophyta</taxon>
        <taxon>Spermatophyta</taxon>
        <taxon>Magnoliopsida</taxon>
        <taxon>Liliopsida</taxon>
        <taxon>Poales</taxon>
        <taxon>Poaceae</taxon>
        <taxon>PACMAD clade</taxon>
        <taxon>Panicoideae</taxon>
        <taxon>Andropogonodae</taxon>
        <taxon>Andropogoneae</taxon>
        <taxon>Tripsacinae</taxon>
        <taxon>Zea</taxon>
    </lineage>
</organism>
<accession>B6TMP3</accession>